<dbReference type="RefSeq" id="WP_035388118.1">
    <property type="nucleotide sequence ID" value="NZ_JQKF01000001.1"/>
</dbReference>
<dbReference type="PANTHER" id="PTHR43000">
    <property type="entry name" value="DTDP-D-GLUCOSE 4,6-DEHYDRATASE-RELATED"/>
    <property type="match status" value="1"/>
</dbReference>
<dbReference type="PATRIC" id="fig|1121877.4.peg.93"/>
<accession>A0A0D8FY00</accession>
<dbReference type="Pfam" id="PF01370">
    <property type="entry name" value="Epimerase"/>
    <property type="match status" value="1"/>
</dbReference>
<feature type="domain" description="NAD-dependent epimerase/dehydratase" evidence="2">
    <location>
        <begin position="5"/>
        <end position="244"/>
    </location>
</feature>
<keyword evidence="3" id="KW-0413">Isomerase</keyword>
<dbReference type="InterPro" id="IPR036291">
    <property type="entry name" value="NAD(P)-bd_dom_sf"/>
</dbReference>
<dbReference type="OrthoDB" id="3505012at2"/>
<evidence type="ECO:0000256" key="1">
    <source>
        <dbReference type="ARBA" id="ARBA00007637"/>
    </source>
</evidence>
<evidence type="ECO:0000313" key="4">
    <source>
        <dbReference type="Proteomes" id="UP000032336"/>
    </source>
</evidence>
<dbReference type="EC" id="5.1.3.2" evidence="3"/>
<keyword evidence="4" id="KW-1185">Reference proteome</keyword>
<dbReference type="GO" id="GO:0003978">
    <property type="term" value="F:UDP-glucose 4-epimerase activity"/>
    <property type="evidence" value="ECO:0007669"/>
    <property type="project" value="UniProtKB-EC"/>
</dbReference>
<dbReference type="STRING" id="1121877.FEAC_00870"/>
<dbReference type="Gene3D" id="3.90.25.10">
    <property type="entry name" value="UDP-galactose 4-epimerase, domain 1"/>
    <property type="match status" value="1"/>
</dbReference>
<sequence>MTAPILVTGGAGFIGSHLVERLIDAGYEVDVVDNLSAGSLANLRVARGKGDRGLHFHKLDIVDGDLLALMTRRKPLAVIHLAAKVNVRESMIDPLGDLSANVVGSLRVLEAARHSGVAKVIFATSAGVYGAVPSSELPIREDVAHLPDSFYGLSKDVVLDYLRLYRNNFDLEYTALVLANVYGPRQGLLGEGGVVAKFAQAIAAGEQATIIGDGSQTRDLVYVEDVVDAFYRSLDQGGGLVLNIATGVETSIDTLHKEMYRISGCDYRQPNHKEAITGEILRSSLDARRAGWYLRWHASTTLERGLEQVLQWYGAMRSGTVAR</sequence>
<dbReference type="GeneID" id="78371446"/>
<dbReference type="EMBL" id="JXUW01000001">
    <property type="protein sequence ID" value="KJE78095.1"/>
    <property type="molecule type" value="Genomic_DNA"/>
</dbReference>
<comment type="similarity">
    <text evidence="1">Belongs to the NAD(P)-dependent epimerase/dehydratase family.</text>
</comment>
<evidence type="ECO:0000313" key="3">
    <source>
        <dbReference type="EMBL" id="KJE78095.1"/>
    </source>
</evidence>
<dbReference type="eggNOG" id="COG1087">
    <property type="taxonomic scope" value="Bacteria"/>
</dbReference>
<dbReference type="Proteomes" id="UP000032336">
    <property type="component" value="Unassembled WGS sequence"/>
</dbReference>
<name>A0A0D8FY00_9ACTN</name>
<reference evidence="3 4" key="1">
    <citation type="submission" date="2015-01" db="EMBL/GenBank/DDBJ databases">
        <title>Draft genome of the acidophilic iron oxidizer Ferrimicrobium acidiphilum strain T23.</title>
        <authorList>
            <person name="Poehlein A."/>
            <person name="Eisen S."/>
            <person name="Schloemann M."/>
            <person name="Johnson B.D."/>
            <person name="Daniel R."/>
            <person name="Muehling M."/>
        </authorList>
    </citation>
    <scope>NUCLEOTIDE SEQUENCE [LARGE SCALE GENOMIC DNA]</scope>
    <source>
        <strain evidence="3 4">T23</strain>
    </source>
</reference>
<comment type="caution">
    <text evidence="3">The sequence shown here is derived from an EMBL/GenBank/DDBJ whole genome shotgun (WGS) entry which is preliminary data.</text>
</comment>
<dbReference type="AlphaFoldDB" id="A0A0D8FY00"/>
<protein>
    <submittedName>
        <fullName evidence="3">UDP-glucose 4-epimerase</fullName>
        <ecNumber evidence="3">5.1.3.2</ecNumber>
    </submittedName>
</protein>
<gene>
    <name evidence="3" type="ORF">FEAC_00870</name>
</gene>
<dbReference type="Gene3D" id="3.40.50.720">
    <property type="entry name" value="NAD(P)-binding Rossmann-like Domain"/>
    <property type="match status" value="1"/>
</dbReference>
<dbReference type="InterPro" id="IPR001509">
    <property type="entry name" value="Epimerase_deHydtase"/>
</dbReference>
<proteinExistence type="inferred from homology"/>
<organism evidence="3 4">
    <name type="scientific">Ferrimicrobium acidiphilum DSM 19497</name>
    <dbReference type="NCBI Taxonomy" id="1121877"/>
    <lineage>
        <taxon>Bacteria</taxon>
        <taxon>Bacillati</taxon>
        <taxon>Actinomycetota</taxon>
        <taxon>Acidimicrobiia</taxon>
        <taxon>Acidimicrobiales</taxon>
        <taxon>Acidimicrobiaceae</taxon>
        <taxon>Ferrimicrobium</taxon>
    </lineage>
</organism>
<dbReference type="SUPFAM" id="SSF51735">
    <property type="entry name" value="NAD(P)-binding Rossmann-fold domains"/>
    <property type="match status" value="1"/>
</dbReference>
<evidence type="ECO:0000259" key="2">
    <source>
        <dbReference type="Pfam" id="PF01370"/>
    </source>
</evidence>